<dbReference type="STRING" id="380244.SAMN05216298_0411"/>
<protein>
    <submittedName>
        <fullName evidence="1">CRISPR-associated protein, Cse4 family</fullName>
    </submittedName>
</protein>
<dbReference type="RefSeq" id="WP_091041894.1">
    <property type="nucleotide sequence ID" value="NZ_FNGF01000001.1"/>
</dbReference>
<gene>
    <name evidence="1" type="ORF">SAMN05216298_0411</name>
</gene>
<proteinExistence type="predicted"/>
<dbReference type="AlphaFoldDB" id="A0A1G9CLW1"/>
<evidence type="ECO:0000313" key="1">
    <source>
        <dbReference type="EMBL" id="SDK52683.1"/>
    </source>
</evidence>
<dbReference type="EMBL" id="FNGF01000001">
    <property type="protein sequence ID" value="SDK52683.1"/>
    <property type="molecule type" value="Genomic_DNA"/>
</dbReference>
<organism evidence="1 2">
    <name type="scientific">Glycomyces sambucus</name>
    <dbReference type="NCBI Taxonomy" id="380244"/>
    <lineage>
        <taxon>Bacteria</taxon>
        <taxon>Bacillati</taxon>
        <taxon>Actinomycetota</taxon>
        <taxon>Actinomycetes</taxon>
        <taxon>Glycomycetales</taxon>
        <taxon>Glycomycetaceae</taxon>
        <taxon>Glycomyces</taxon>
    </lineage>
</organism>
<evidence type="ECO:0000313" key="2">
    <source>
        <dbReference type="Proteomes" id="UP000198662"/>
    </source>
</evidence>
<dbReference type="InterPro" id="IPR010148">
    <property type="entry name" value="CRISPR-assoc_prot_CT1975"/>
</dbReference>
<accession>A0A1G9CLW1</accession>
<dbReference type="NCBIfam" id="TIGR01869">
    <property type="entry name" value="casC_Cse4"/>
    <property type="match status" value="1"/>
</dbReference>
<dbReference type="OrthoDB" id="5291250at2"/>
<dbReference type="Proteomes" id="UP000198662">
    <property type="component" value="Unassembled WGS sequence"/>
</dbReference>
<reference evidence="2" key="1">
    <citation type="submission" date="2016-10" db="EMBL/GenBank/DDBJ databases">
        <authorList>
            <person name="Varghese N."/>
            <person name="Submissions S."/>
        </authorList>
    </citation>
    <scope>NUCLEOTIDE SEQUENCE [LARGE SCALE GENOMIC DNA]</scope>
    <source>
        <strain evidence="2">CGMCC 4.3147</strain>
    </source>
</reference>
<name>A0A1G9CLW1_9ACTN</name>
<dbReference type="Pfam" id="PF09344">
    <property type="entry name" value="Cas_CT1975"/>
    <property type="match status" value="1"/>
</dbReference>
<keyword evidence="2" id="KW-1185">Reference proteome</keyword>
<sequence>MSRFLEIHALQSIPVANLNRDDLGSPKMVTYGGADRIRISSQALKRPIRHGVEADLGEFTFRTRQLPNRLQSKLTGNGWSVEAAAFAWQQIATAVSKKPLKFEISQQTGLPITAVLLLLPDTALDELVKVCDTHRDALTGEQAKKKPVQVLPASEVRRVIESRNVSIGMFGRMLAEVPGANVDGAAQIAHAFTTHAAEPQRDYFTAVDDWFSQDTDATGSGHLDTAEFSAGVFYRYGCLNLEDFRKNLAGDEEMAARATAAFADHFLMTLPQAKKNSTAPHTIPDLAYLTVRDRRPVSFAAAFERPVRPEHGGGIAAPSRAAFNDYASDVRRLTGGRGLVFAGHAAAGTEGYEHLSDRFDSFADLIDAAVTALVHRP</sequence>